<dbReference type="EMBL" id="LT608278">
    <property type="protein sequence ID" value="SCO62510.1"/>
    <property type="molecule type" value="Genomic_DNA"/>
</dbReference>
<evidence type="ECO:0000313" key="12">
    <source>
        <dbReference type="EMBL" id="SCM26167.1"/>
    </source>
</evidence>
<protein>
    <recommendedName>
        <fullName evidence="2 8">tRNA (adenine(58)-N(1))-methyltransferase</fullName>
        <ecNumber evidence="2 8">2.1.1.220</ecNumber>
    </recommendedName>
</protein>
<name>A0A0Z0AI01_PLABE</name>
<keyword evidence="7" id="KW-0539">Nucleus</keyword>
<keyword evidence="6 8" id="KW-0819">tRNA processing</keyword>
<evidence type="ECO:0000259" key="10">
    <source>
        <dbReference type="Pfam" id="PF08704"/>
    </source>
</evidence>
<dbReference type="OMA" id="RPDHRMI"/>
<comment type="subcellular location">
    <subcellularLocation>
        <location evidence="1">Nucleus</location>
    </subcellularLocation>
</comment>
<evidence type="ECO:0000313" key="18">
    <source>
        <dbReference type="Proteomes" id="UP000219974"/>
    </source>
</evidence>
<dbReference type="EMBL" id="LT160034">
    <property type="protein sequence ID" value="CXJ14001.1"/>
    <property type="molecule type" value="Genomic_DNA"/>
</dbReference>
<dbReference type="Proteomes" id="UP000219860">
    <property type="component" value="Chromosome 14"/>
</dbReference>
<evidence type="ECO:0000313" key="19">
    <source>
        <dbReference type="Proteomes" id="UP000220214"/>
    </source>
</evidence>
<evidence type="ECO:0000256" key="2">
    <source>
        <dbReference type="ARBA" id="ARBA00012796"/>
    </source>
</evidence>
<evidence type="ECO:0000256" key="3">
    <source>
        <dbReference type="ARBA" id="ARBA00022603"/>
    </source>
</evidence>
<evidence type="ECO:0000313" key="13">
    <source>
        <dbReference type="EMBL" id="SCN28312.1"/>
    </source>
</evidence>
<dbReference type="EMBL" id="LT614640">
    <property type="protein sequence ID" value="SCN28312.1"/>
    <property type="molecule type" value="Genomic_DNA"/>
</dbReference>
<feature type="binding site" evidence="9">
    <location>
        <position position="128"/>
    </location>
    <ligand>
        <name>S-adenosyl-L-methionine</name>
        <dbReference type="ChEBI" id="CHEBI:59789"/>
    </ligand>
</feature>
<sequence length="320" mass="37285">MVIAENDSVILYIDEDNISLVKLKKDGSITNKKGIFLHKNIIGKEYGNKIYDTLSRNFIFVLKKTPELIATSLKKKTQTLYEHDISFICLLCNALPNKKIIEAGTGTGCLTYALANCVLPNGIIHTFEYNEERYREVKKEFEDFEDVINNIKFYHKDIINYNFEDFKNNEIDAIFLDMPNPWLCVEKAKNILKERGTFVIFLPCIEQVYKIIETLENHNFCDIVTYELINNSWKIILNNNKKKNNNLNNQLENLNTNQSTPLNDNSSQTLNMAYRLCHKENKTHTGYLIVSKKWLDDEHEQMEIEFKGLINQPESANIHD</sequence>
<dbReference type="EC" id="2.1.1.220" evidence="2 8"/>
<feature type="binding site" evidence="9">
    <location>
        <position position="157"/>
    </location>
    <ligand>
        <name>S-adenosyl-L-methionine</name>
        <dbReference type="ChEBI" id="CHEBI:59789"/>
    </ligand>
</feature>
<dbReference type="GO" id="GO:0031515">
    <property type="term" value="C:tRNA (m1A) methyltransferase complex"/>
    <property type="evidence" value="ECO:0007669"/>
    <property type="project" value="UniProtKB-UniRule"/>
</dbReference>
<dbReference type="VEuPathDB" id="PlasmoDB:PBANKA_1414200"/>
<evidence type="ECO:0000313" key="17">
    <source>
        <dbReference type="Proteomes" id="UP000219860"/>
    </source>
</evidence>
<dbReference type="Proteomes" id="UP000219974">
    <property type="component" value="Chromosome 14"/>
</dbReference>
<dbReference type="GO" id="GO:0005634">
    <property type="term" value="C:nucleus"/>
    <property type="evidence" value="ECO:0007669"/>
    <property type="project" value="UniProtKB-SubCell"/>
</dbReference>
<dbReference type="AlphaFoldDB" id="A0A0Z0AI01"/>
<evidence type="ECO:0000313" key="14">
    <source>
        <dbReference type="EMBL" id="SCO62510.1"/>
    </source>
</evidence>
<evidence type="ECO:0000256" key="5">
    <source>
        <dbReference type="ARBA" id="ARBA00022691"/>
    </source>
</evidence>
<evidence type="ECO:0000256" key="4">
    <source>
        <dbReference type="ARBA" id="ARBA00022679"/>
    </source>
</evidence>
<dbReference type="PIRSF" id="PIRSF017269">
    <property type="entry name" value="GCD14"/>
    <property type="match status" value="1"/>
</dbReference>
<dbReference type="Proteomes" id="UP000069549">
    <property type="component" value="Chromosome 14"/>
</dbReference>
<dbReference type="PANTHER" id="PTHR12133:SF2">
    <property type="entry name" value="TRNA (ADENINE(58)-N(1))-METHYLTRANSFERASE CATALYTIC SUBUNIT TRMT61A"/>
    <property type="match status" value="1"/>
</dbReference>
<proteinExistence type="inferred from homology"/>
<dbReference type="Proteomes" id="UP000220214">
    <property type="component" value="Chromosome 14"/>
</dbReference>
<dbReference type="EMBL" id="LT608262">
    <property type="protein sequence ID" value="SCO64068.1"/>
    <property type="molecule type" value="Genomic_DNA"/>
</dbReference>
<dbReference type="Gene3D" id="3.10.330.20">
    <property type="match status" value="1"/>
</dbReference>
<dbReference type="PANTHER" id="PTHR12133">
    <property type="entry name" value="TRNA (ADENINE(58)-N(1))-METHYLTRANSFERASE"/>
    <property type="match status" value="1"/>
</dbReference>
<evidence type="ECO:0000256" key="1">
    <source>
        <dbReference type="ARBA" id="ARBA00004123"/>
    </source>
</evidence>
<evidence type="ECO:0000313" key="20">
    <source>
        <dbReference type="Proteomes" id="UP000516480"/>
    </source>
</evidence>
<dbReference type="OrthoDB" id="1925287at2759"/>
<dbReference type="InterPro" id="IPR049470">
    <property type="entry name" value="TRM61_C"/>
</dbReference>
<keyword evidence="5 8" id="KW-0949">S-adenosyl-L-methionine</keyword>
<dbReference type="Proteomes" id="UP000516480">
    <property type="component" value="Chromosome 14"/>
</dbReference>
<dbReference type="GO" id="GO:0030488">
    <property type="term" value="P:tRNA methylation"/>
    <property type="evidence" value="ECO:0007669"/>
    <property type="project" value="InterPro"/>
</dbReference>
<comment type="catalytic activity">
    <reaction evidence="8">
        <text>adenosine(58) in tRNA + S-adenosyl-L-methionine = N(1)-methyladenosine(58) in tRNA + S-adenosyl-L-homocysteine + H(+)</text>
        <dbReference type="Rhea" id="RHEA:43152"/>
        <dbReference type="Rhea" id="RHEA-COMP:10365"/>
        <dbReference type="Rhea" id="RHEA-COMP:10366"/>
        <dbReference type="ChEBI" id="CHEBI:15378"/>
        <dbReference type="ChEBI" id="CHEBI:57856"/>
        <dbReference type="ChEBI" id="CHEBI:59789"/>
        <dbReference type="ChEBI" id="CHEBI:74411"/>
        <dbReference type="ChEBI" id="CHEBI:74491"/>
        <dbReference type="EC" id="2.1.1.220"/>
    </reaction>
</comment>
<dbReference type="PROSITE" id="PS51620">
    <property type="entry name" value="SAM_TRM61"/>
    <property type="match status" value="1"/>
</dbReference>
<evidence type="ECO:0000313" key="16">
    <source>
        <dbReference type="Proteomes" id="UP000069549"/>
    </source>
</evidence>
<gene>
    <name evidence="11" type="primary">GCD14</name>
    <name evidence="11" type="ORF">PBK173_000441300</name>
    <name evidence="13" type="ORF">PBNK65E_000431100</name>
    <name evidence="12" type="ORF">PBNK65NY_000430100</name>
    <name evidence="15" type="ORF">PBSP11A_000430700</name>
    <name evidence="14" type="ORF">PBSP11RLL_000430300</name>
</gene>
<comment type="similarity">
    <text evidence="8">Belongs to the class I-like SAM-binding methyltransferase superfamily. TRM61 family.</text>
</comment>
<evidence type="ECO:0000256" key="8">
    <source>
        <dbReference type="PIRNR" id="PIRNR017269"/>
    </source>
</evidence>
<keyword evidence="4 8" id="KW-0808">Transferase</keyword>
<reference evidence="11 16" key="1">
    <citation type="submission" date="2016-02" db="EMBL/GenBank/DDBJ databases">
        <authorList>
            <consortium name="Pathogen Informatics"/>
        </authorList>
    </citation>
    <scope>NUCLEOTIDE SEQUENCE [LARGE SCALE GENOMIC DNA]</scope>
    <source>
        <strain evidence="11 16">K173</strain>
        <strain evidence="12 20">NK65 ny</strain>
        <strain evidence="13 19">NK65e</strain>
        <strain evidence="15 17">SP11 Antwerpcl1</strain>
        <strain evidence="14 18">SP11 RLL</strain>
    </source>
</reference>
<evidence type="ECO:0000256" key="7">
    <source>
        <dbReference type="ARBA" id="ARBA00023242"/>
    </source>
</evidence>
<accession>A0A0Z0AI01</accession>
<dbReference type="SUPFAM" id="SSF53335">
    <property type="entry name" value="S-adenosyl-L-methionine-dependent methyltransferases"/>
    <property type="match status" value="1"/>
</dbReference>
<dbReference type="Pfam" id="PF08704">
    <property type="entry name" value="GCD14"/>
    <property type="match status" value="1"/>
</dbReference>
<dbReference type="GO" id="GO:0160107">
    <property type="term" value="F:tRNA (adenine(58)-N1)-methyltransferase activity"/>
    <property type="evidence" value="ECO:0007669"/>
    <property type="project" value="UniProtKB-EC"/>
</dbReference>
<evidence type="ECO:0000256" key="9">
    <source>
        <dbReference type="PIRSR" id="PIRSR017269-1"/>
    </source>
</evidence>
<evidence type="ECO:0000256" key="6">
    <source>
        <dbReference type="ARBA" id="ARBA00022694"/>
    </source>
</evidence>
<dbReference type="Gene3D" id="3.40.50.150">
    <property type="entry name" value="Vaccinia Virus protein VP39"/>
    <property type="match status" value="1"/>
</dbReference>
<dbReference type="InterPro" id="IPR014816">
    <property type="entry name" value="tRNA_MeTrfase_Gcd14"/>
</dbReference>
<feature type="binding site" evidence="9">
    <location>
        <position position="177"/>
    </location>
    <ligand>
        <name>S-adenosyl-L-methionine</name>
        <dbReference type="ChEBI" id="CHEBI:59789"/>
    </ligand>
</feature>
<dbReference type="EMBL" id="LT608150">
    <property type="protein sequence ID" value="SCM26167.1"/>
    <property type="molecule type" value="Genomic_DNA"/>
</dbReference>
<dbReference type="CDD" id="cd02440">
    <property type="entry name" value="AdoMet_MTases"/>
    <property type="match status" value="1"/>
</dbReference>
<keyword evidence="3 8" id="KW-0489">Methyltransferase</keyword>
<dbReference type="InterPro" id="IPR029063">
    <property type="entry name" value="SAM-dependent_MTases_sf"/>
</dbReference>
<evidence type="ECO:0000313" key="15">
    <source>
        <dbReference type="EMBL" id="SCO64068.1"/>
    </source>
</evidence>
<organism evidence="11 16">
    <name type="scientific">Plasmodium berghei</name>
    <dbReference type="NCBI Taxonomy" id="5821"/>
    <lineage>
        <taxon>Eukaryota</taxon>
        <taxon>Sar</taxon>
        <taxon>Alveolata</taxon>
        <taxon>Apicomplexa</taxon>
        <taxon>Aconoidasida</taxon>
        <taxon>Haemosporida</taxon>
        <taxon>Plasmodiidae</taxon>
        <taxon>Plasmodium</taxon>
        <taxon>Plasmodium (Vinckeia)</taxon>
    </lineage>
</organism>
<feature type="domain" description="tRNA (adenine(58)-N(1))-methyltransferase catalytic subunit TRM61 C-terminal" evidence="10">
    <location>
        <begin position="58"/>
        <end position="291"/>
    </location>
</feature>
<evidence type="ECO:0000313" key="11">
    <source>
        <dbReference type="EMBL" id="CXJ14001.1"/>
    </source>
</evidence>